<reference evidence="1 2" key="1">
    <citation type="submission" date="2024-10" db="EMBL/GenBank/DDBJ databases">
        <title>Updated reference genomes for cyclostephanoid diatoms.</title>
        <authorList>
            <person name="Roberts W.R."/>
            <person name="Alverson A.J."/>
        </authorList>
    </citation>
    <scope>NUCLEOTIDE SEQUENCE [LARGE SCALE GENOMIC DNA]</scope>
    <source>
        <strain evidence="1 2">AJA010-31</strain>
    </source>
</reference>
<dbReference type="EMBL" id="JALLPJ020001141">
    <property type="protein sequence ID" value="KAL3775708.1"/>
    <property type="molecule type" value="Genomic_DNA"/>
</dbReference>
<keyword evidence="2" id="KW-1185">Reference proteome</keyword>
<evidence type="ECO:0000313" key="2">
    <source>
        <dbReference type="Proteomes" id="UP001530400"/>
    </source>
</evidence>
<sequence>MWDEGLKYMTRNDEAYNNIVKVICCPREAVKFLHRRNDYKLKDTTQRVILCDHCADLKNVRGNTLVCLQSC</sequence>
<accession>A0ABD3NID9</accession>
<gene>
    <name evidence="1" type="ORF">ACHAWO_011908</name>
</gene>
<dbReference type="AlphaFoldDB" id="A0ABD3NID9"/>
<comment type="caution">
    <text evidence="1">The sequence shown here is derived from an EMBL/GenBank/DDBJ whole genome shotgun (WGS) entry which is preliminary data.</text>
</comment>
<name>A0ABD3NID9_9STRA</name>
<proteinExistence type="predicted"/>
<organism evidence="1 2">
    <name type="scientific">Cyclotella atomus</name>
    <dbReference type="NCBI Taxonomy" id="382360"/>
    <lineage>
        <taxon>Eukaryota</taxon>
        <taxon>Sar</taxon>
        <taxon>Stramenopiles</taxon>
        <taxon>Ochrophyta</taxon>
        <taxon>Bacillariophyta</taxon>
        <taxon>Coscinodiscophyceae</taxon>
        <taxon>Thalassiosirophycidae</taxon>
        <taxon>Stephanodiscales</taxon>
        <taxon>Stephanodiscaceae</taxon>
        <taxon>Cyclotella</taxon>
    </lineage>
</organism>
<evidence type="ECO:0000313" key="1">
    <source>
        <dbReference type="EMBL" id="KAL3775708.1"/>
    </source>
</evidence>
<protein>
    <submittedName>
        <fullName evidence="1">Uncharacterized protein</fullName>
    </submittedName>
</protein>
<dbReference type="Proteomes" id="UP001530400">
    <property type="component" value="Unassembled WGS sequence"/>
</dbReference>